<evidence type="ECO:0000256" key="5">
    <source>
        <dbReference type="ARBA" id="ARBA00023049"/>
    </source>
</evidence>
<keyword evidence="5" id="KW-0482">Metalloprotease</keyword>
<evidence type="ECO:0000313" key="8">
    <source>
        <dbReference type="Proteomes" id="UP000442714"/>
    </source>
</evidence>
<organism evidence="7 8">
    <name type="scientific">Pontixanthobacter aquaemixtae</name>
    <dbReference type="NCBI Taxonomy" id="1958940"/>
    <lineage>
        <taxon>Bacteria</taxon>
        <taxon>Pseudomonadati</taxon>
        <taxon>Pseudomonadota</taxon>
        <taxon>Alphaproteobacteria</taxon>
        <taxon>Sphingomonadales</taxon>
        <taxon>Erythrobacteraceae</taxon>
        <taxon>Pontixanthobacter</taxon>
    </lineage>
</organism>
<dbReference type="CDD" id="cd08071">
    <property type="entry name" value="MPN_DUF2466"/>
    <property type="match status" value="1"/>
</dbReference>
<evidence type="ECO:0000256" key="2">
    <source>
        <dbReference type="ARBA" id="ARBA00022723"/>
    </source>
</evidence>
<comment type="caution">
    <text evidence="7">The sequence shown here is derived from an EMBL/GenBank/DDBJ whole genome shotgun (WGS) entry which is preliminary data.</text>
</comment>
<dbReference type="InterPro" id="IPR020891">
    <property type="entry name" value="UPF0758_CS"/>
</dbReference>
<keyword evidence="3" id="KW-0378">Hydrolase</keyword>
<name>A0A844ZX75_9SPHN</name>
<dbReference type="PANTHER" id="PTHR30471">
    <property type="entry name" value="DNA REPAIR PROTEIN RADC"/>
    <property type="match status" value="1"/>
</dbReference>
<evidence type="ECO:0000256" key="4">
    <source>
        <dbReference type="ARBA" id="ARBA00022833"/>
    </source>
</evidence>
<sequence length="118" mass="13213">MTFLTYLRERLCRGAKEHLLVIFCDRQGRYLEDAEMGWGTSHSIHLNIAQLFRRALSIDAASMVLAHNHPSGSCHPSEDDIEATRKLVSAGSLLGFEIKDHIIVTQKMAYSMRAGGQL</sequence>
<protein>
    <submittedName>
        <fullName evidence="7">DNA repair protein</fullName>
    </submittedName>
</protein>
<gene>
    <name evidence="7" type="ORF">GRI41_13425</name>
</gene>
<dbReference type="InterPro" id="IPR025657">
    <property type="entry name" value="RadC_JAB"/>
</dbReference>
<keyword evidence="8" id="KW-1185">Reference proteome</keyword>
<dbReference type="Pfam" id="PF04002">
    <property type="entry name" value="RadC"/>
    <property type="match status" value="1"/>
</dbReference>
<evidence type="ECO:0000313" key="7">
    <source>
        <dbReference type="EMBL" id="MXO91832.1"/>
    </source>
</evidence>
<dbReference type="Proteomes" id="UP000442714">
    <property type="component" value="Unassembled WGS sequence"/>
</dbReference>
<proteinExistence type="predicted"/>
<reference evidence="7 8" key="1">
    <citation type="submission" date="2019-12" db="EMBL/GenBank/DDBJ databases">
        <title>Genomic-based taxomic classification of the family Erythrobacteraceae.</title>
        <authorList>
            <person name="Xu L."/>
        </authorList>
    </citation>
    <scope>NUCLEOTIDE SEQUENCE [LARGE SCALE GENOMIC DNA]</scope>
    <source>
        <strain evidence="7 8">KCTC 52763</strain>
    </source>
</reference>
<dbReference type="AlphaFoldDB" id="A0A844ZX75"/>
<dbReference type="EMBL" id="WTYX01000002">
    <property type="protein sequence ID" value="MXO91832.1"/>
    <property type="molecule type" value="Genomic_DNA"/>
</dbReference>
<dbReference type="GO" id="GO:0006508">
    <property type="term" value="P:proteolysis"/>
    <property type="evidence" value="ECO:0007669"/>
    <property type="project" value="UniProtKB-KW"/>
</dbReference>
<dbReference type="SUPFAM" id="SSF102712">
    <property type="entry name" value="JAB1/MPN domain"/>
    <property type="match status" value="1"/>
</dbReference>
<dbReference type="RefSeq" id="WP_160605644.1">
    <property type="nucleotide sequence ID" value="NZ_WTYX01000002.1"/>
</dbReference>
<dbReference type="PROSITE" id="PS01302">
    <property type="entry name" value="UPF0758"/>
    <property type="match status" value="1"/>
</dbReference>
<dbReference type="Gene3D" id="3.40.140.10">
    <property type="entry name" value="Cytidine Deaminase, domain 2"/>
    <property type="match status" value="1"/>
</dbReference>
<dbReference type="InterPro" id="IPR037518">
    <property type="entry name" value="MPN"/>
</dbReference>
<evidence type="ECO:0000256" key="3">
    <source>
        <dbReference type="ARBA" id="ARBA00022801"/>
    </source>
</evidence>
<dbReference type="PANTHER" id="PTHR30471:SF3">
    <property type="entry name" value="UPF0758 PROTEIN YEES-RELATED"/>
    <property type="match status" value="1"/>
</dbReference>
<accession>A0A844ZX75</accession>
<dbReference type="OrthoDB" id="152963at2"/>
<keyword evidence="1" id="KW-0645">Protease</keyword>
<keyword evidence="4" id="KW-0862">Zinc</keyword>
<evidence type="ECO:0000256" key="1">
    <source>
        <dbReference type="ARBA" id="ARBA00022670"/>
    </source>
</evidence>
<keyword evidence="2" id="KW-0479">Metal-binding</keyword>
<dbReference type="PROSITE" id="PS50249">
    <property type="entry name" value="MPN"/>
    <property type="match status" value="1"/>
</dbReference>
<dbReference type="GO" id="GO:0046872">
    <property type="term" value="F:metal ion binding"/>
    <property type="evidence" value="ECO:0007669"/>
    <property type="project" value="UniProtKB-KW"/>
</dbReference>
<evidence type="ECO:0000259" key="6">
    <source>
        <dbReference type="PROSITE" id="PS50249"/>
    </source>
</evidence>
<dbReference type="InterPro" id="IPR001405">
    <property type="entry name" value="UPF0758"/>
</dbReference>
<feature type="domain" description="MPN" evidence="6">
    <location>
        <begin position="1"/>
        <end position="118"/>
    </location>
</feature>
<dbReference type="GO" id="GO:0008237">
    <property type="term" value="F:metallopeptidase activity"/>
    <property type="evidence" value="ECO:0007669"/>
    <property type="project" value="UniProtKB-KW"/>
</dbReference>